<comment type="caution">
    <text evidence="2">The sequence shown here is derived from an EMBL/GenBank/DDBJ whole genome shotgun (WGS) entry which is preliminary data.</text>
</comment>
<proteinExistence type="predicted"/>
<organism evidence="2 3">
    <name type="scientific">Paraburkholderia unamae</name>
    <dbReference type="NCBI Taxonomy" id="219649"/>
    <lineage>
        <taxon>Bacteria</taxon>
        <taxon>Pseudomonadati</taxon>
        <taxon>Pseudomonadota</taxon>
        <taxon>Betaproteobacteria</taxon>
        <taxon>Burkholderiales</taxon>
        <taxon>Burkholderiaceae</taxon>
        <taxon>Paraburkholderia</taxon>
    </lineage>
</organism>
<dbReference type="Proteomes" id="UP000245712">
    <property type="component" value="Unassembled WGS sequence"/>
</dbReference>
<dbReference type="InterPro" id="IPR000835">
    <property type="entry name" value="HTH_MarR-typ"/>
</dbReference>
<dbReference type="PANTHER" id="PTHR33164:SF13">
    <property type="entry name" value="4-HYDROXYPHENYLACETATE CATABOLISM PROTEIN"/>
    <property type="match status" value="1"/>
</dbReference>
<protein>
    <submittedName>
        <fullName evidence="2">Homoprotocatechuate degradation regulator HpaR</fullName>
    </submittedName>
</protein>
<accession>A0ABX5KSF8</accession>
<dbReference type="EMBL" id="QEOB01000004">
    <property type="protein sequence ID" value="PVX84778.1"/>
    <property type="molecule type" value="Genomic_DNA"/>
</dbReference>
<reference evidence="2 3" key="1">
    <citation type="submission" date="2018-05" db="EMBL/GenBank/DDBJ databases">
        <title>Genomic Encyclopedia of Type Strains, Phase IV (KMG-V): Genome sequencing to study the core and pangenomes of soil and plant-associated prokaryotes.</title>
        <authorList>
            <person name="Whitman W."/>
        </authorList>
    </citation>
    <scope>NUCLEOTIDE SEQUENCE [LARGE SCALE GENOMIC DNA]</scope>
    <source>
        <strain evidence="2 3">SCZa-39</strain>
    </source>
</reference>
<dbReference type="InterPro" id="IPR036390">
    <property type="entry name" value="WH_DNA-bd_sf"/>
</dbReference>
<keyword evidence="3" id="KW-1185">Reference proteome</keyword>
<evidence type="ECO:0000259" key="1">
    <source>
        <dbReference type="PROSITE" id="PS50995"/>
    </source>
</evidence>
<dbReference type="SMART" id="SM00347">
    <property type="entry name" value="HTH_MARR"/>
    <property type="match status" value="1"/>
</dbReference>
<dbReference type="SUPFAM" id="SSF46785">
    <property type="entry name" value="Winged helix' DNA-binding domain"/>
    <property type="match status" value="1"/>
</dbReference>
<name>A0ABX5KSF8_9BURK</name>
<dbReference type="PROSITE" id="PS50995">
    <property type="entry name" value="HTH_MARR_2"/>
    <property type="match status" value="1"/>
</dbReference>
<sequence length="162" mass="18000">MSEAAAAHARAHEADNADDAIGSALPMLLLHARETVMQRFRPHLRRHAITEQQWRILRALAEHGEADMRDLAEHCRILPASLSRTVALLVRRALVARRHGDDDQRRVIVSLAGEGRALFAAMIGETSAIHRQLEAQIGAQRLADAHRVLRELIALGREAGRD</sequence>
<dbReference type="Pfam" id="PF12802">
    <property type="entry name" value="MarR_2"/>
    <property type="match status" value="1"/>
</dbReference>
<dbReference type="PANTHER" id="PTHR33164">
    <property type="entry name" value="TRANSCRIPTIONAL REGULATOR, MARR FAMILY"/>
    <property type="match status" value="1"/>
</dbReference>
<feature type="domain" description="HTH marR-type" evidence="1">
    <location>
        <begin position="22"/>
        <end position="154"/>
    </location>
</feature>
<gene>
    <name evidence="2" type="ORF">C7402_10421</name>
</gene>
<dbReference type="RefSeq" id="WP_116610473.1">
    <property type="nucleotide sequence ID" value="NZ_QEOB01000004.1"/>
</dbReference>
<dbReference type="InterPro" id="IPR039422">
    <property type="entry name" value="MarR/SlyA-like"/>
</dbReference>
<evidence type="ECO:0000313" key="3">
    <source>
        <dbReference type="Proteomes" id="UP000245712"/>
    </source>
</evidence>
<dbReference type="NCBIfam" id="TIGR02337">
    <property type="entry name" value="HpaR"/>
    <property type="match status" value="1"/>
</dbReference>
<evidence type="ECO:0000313" key="2">
    <source>
        <dbReference type="EMBL" id="PVX84778.1"/>
    </source>
</evidence>
<dbReference type="Gene3D" id="1.10.10.10">
    <property type="entry name" value="Winged helix-like DNA-binding domain superfamily/Winged helix DNA-binding domain"/>
    <property type="match status" value="1"/>
</dbReference>
<dbReference type="InterPro" id="IPR036388">
    <property type="entry name" value="WH-like_DNA-bd_sf"/>
</dbReference>
<dbReference type="InterPro" id="IPR012712">
    <property type="entry name" value="HpaR/FarR"/>
</dbReference>